<keyword evidence="1" id="KW-0732">Signal</keyword>
<sequence>MKVLLFSAFVTVGCLCHDHRGKSTVTMVIWNLDWITFSAEAYVL</sequence>
<keyword evidence="3" id="KW-1185">Reference proteome</keyword>
<dbReference type="AlphaFoldDB" id="A0A4U6W5H0"/>
<protein>
    <submittedName>
        <fullName evidence="2">Uncharacterized protein</fullName>
    </submittedName>
</protein>
<gene>
    <name evidence="2" type="ORF">SEVIR_1G072250v2</name>
</gene>
<dbReference type="Proteomes" id="UP000298652">
    <property type="component" value="Chromosome 1"/>
</dbReference>
<organism evidence="2 3">
    <name type="scientific">Setaria viridis</name>
    <name type="common">Green bristlegrass</name>
    <name type="synonym">Setaria italica subsp. viridis</name>
    <dbReference type="NCBI Taxonomy" id="4556"/>
    <lineage>
        <taxon>Eukaryota</taxon>
        <taxon>Viridiplantae</taxon>
        <taxon>Streptophyta</taxon>
        <taxon>Embryophyta</taxon>
        <taxon>Tracheophyta</taxon>
        <taxon>Spermatophyta</taxon>
        <taxon>Magnoliopsida</taxon>
        <taxon>Liliopsida</taxon>
        <taxon>Poales</taxon>
        <taxon>Poaceae</taxon>
        <taxon>PACMAD clade</taxon>
        <taxon>Panicoideae</taxon>
        <taxon>Panicodae</taxon>
        <taxon>Paniceae</taxon>
        <taxon>Cenchrinae</taxon>
        <taxon>Setaria</taxon>
    </lineage>
</organism>
<dbReference type="Gramene" id="TKW37800">
    <property type="protein sequence ID" value="TKW37800"/>
    <property type="gene ID" value="SEVIR_1G072250v2"/>
</dbReference>
<accession>A0A4U6W5H0</accession>
<name>A0A4U6W5H0_SETVI</name>
<proteinExistence type="predicted"/>
<reference evidence="2" key="1">
    <citation type="submission" date="2019-03" db="EMBL/GenBank/DDBJ databases">
        <title>WGS assembly of Setaria viridis.</title>
        <authorList>
            <person name="Huang P."/>
            <person name="Jenkins J."/>
            <person name="Grimwood J."/>
            <person name="Barry K."/>
            <person name="Healey A."/>
            <person name="Mamidi S."/>
            <person name="Sreedasyam A."/>
            <person name="Shu S."/>
            <person name="Feldman M."/>
            <person name="Wu J."/>
            <person name="Yu Y."/>
            <person name="Chen C."/>
            <person name="Johnson J."/>
            <person name="Rokhsar D."/>
            <person name="Baxter I."/>
            <person name="Schmutz J."/>
            <person name="Brutnell T."/>
            <person name="Kellogg E."/>
        </authorList>
    </citation>
    <scope>NUCLEOTIDE SEQUENCE [LARGE SCALE GENOMIC DNA]</scope>
</reference>
<feature type="signal peptide" evidence="1">
    <location>
        <begin position="1"/>
        <end position="16"/>
    </location>
</feature>
<feature type="chain" id="PRO_5020529130" evidence="1">
    <location>
        <begin position="17"/>
        <end position="44"/>
    </location>
</feature>
<evidence type="ECO:0000313" key="2">
    <source>
        <dbReference type="EMBL" id="TKW37800.1"/>
    </source>
</evidence>
<evidence type="ECO:0000313" key="3">
    <source>
        <dbReference type="Proteomes" id="UP000298652"/>
    </source>
</evidence>
<dbReference type="EMBL" id="CM016552">
    <property type="protein sequence ID" value="TKW37800.1"/>
    <property type="molecule type" value="Genomic_DNA"/>
</dbReference>
<evidence type="ECO:0000256" key="1">
    <source>
        <dbReference type="SAM" id="SignalP"/>
    </source>
</evidence>